<gene>
    <name evidence="1" type="ORF">D1224_03845</name>
</gene>
<dbReference type="SUPFAM" id="SSF51197">
    <property type="entry name" value="Clavaminate synthase-like"/>
    <property type="match status" value="1"/>
</dbReference>
<dbReference type="Proteomes" id="UP000265431">
    <property type="component" value="Unassembled WGS sequence"/>
</dbReference>
<evidence type="ECO:0008006" key="3">
    <source>
        <dbReference type="Google" id="ProtNLM"/>
    </source>
</evidence>
<dbReference type="RefSeq" id="WP_119378601.1">
    <property type="nucleotide sequence ID" value="NZ_QWGB01000005.1"/>
</dbReference>
<dbReference type="Pfam" id="PF05721">
    <property type="entry name" value="PhyH"/>
    <property type="match status" value="1"/>
</dbReference>
<dbReference type="InterPro" id="IPR008775">
    <property type="entry name" value="Phytyl_CoA_dOase-like"/>
</dbReference>
<keyword evidence="2" id="KW-1185">Reference proteome</keyword>
<dbReference type="AlphaFoldDB" id="A0A399R0X0"/>
<reference evidence="1 2" key="1">
    <citation type="submission" date="2018-08" db="EMBL/GenBank/DDBJ databases">
        <title>Henriciella mobilis sp. nov., isolated from seawater.</title>
        <authorList>
            <person name="Cheng H."/>
            <person name="Wu Y.-H."/>
            <person name="Xu X.-W."/>
            <person name="Guo L.-L."/>
        </authorList>
    </citation>
    <scope>NUCLEOTIDE SEQUENCE [LARGE SCALE GENOMIC DNA]</scope>
    <source>
        <strain evidence="1 2">CCUG66934</strain>
    </source>
</reference>
<dbReference type="OrthoDB" id="9791262at2"/>
<accession>A0A399R0X0</accession>
<protein>
    <recommendedName>
        <fullName evidence="3">Phytanoyl-CoA dioxygenase</fullName>
    </recommendedName>
</protein>
<dbReference type="Gene3D" id="2.60.120.620">
    <property type="entry name" value="q2cbj1_9rhob like domain"/>
    <property type="match status" value="1"/>
</dbReference>
<sequence>MKARCETPGYSCWVGQGDFWHAEPPIELLEKMVFARVFLDDSDTANGAMEFALGSHKQGYVSARDAARIAADSEIEIENARRGDVLFLKGLTLHRSGRAAEMAQRRIVRIDFAVREELAEGLEWALPRN</sequence>
<organism evidence="1 2">
    <name type="scientific">Henriciella barbarensis</name>
    <dbReference type="NCBI Taxonomy" id="86342"/>
    <lineage>
        <taxon>Bacteria</taxon>
        <taxon>Pseudomonadati</taxon>
        <taxon>Pseudomonadota</taxon>
        <taxon>Alphaproteobacteria</taxon>
        <taxon>Hyphomonadales</taxon>
        <taxon>Hyphomonadaceae</taxon>
        <taxon>Henriciella</taxon>
    </lineage>
</organism>
<name>A0A399R0X0_9PROT</name>
<comment type="caution">
    <text evidence="1">The sequence shown here is derived from an EMBL/GenBank/DDBJ whole genome shotgun (WGS) entry which is preliminary data.</text>
</comment>
<evidence type="ECO:0000313" key="1">
    <source>
        <dbReference type="EMBL" id="RIJ23412.1"/>
    </source>
</evidence>
<dbReference type="EMBL" id="QWGB01000005">
    <property type="protein sequence ID" value="RIJ23412.1"/>
    <property type="molecule type" value="Genomic_DNA"/>
</dbReference>
<evidence type="ECO:0000313" key="2">
    <source>
        <dbReference type="Proteomes" id="UP000265431"/>
    </source>
</evidence>
<dbReference type="GO" id="GO:0016706">
    <property type="term" value="F:2-oxoglutarate-dependent dioxygenase activity"/>
    <property type="evidence" value="ECO:0007669"/>
    <property type="project" value="UniProtKB-ARBA"/>
</dbReference>
<proteinExistence type="predicted"/>